<name>A0ABQ1TMD7_9GAMM</name>
<comment type="caution">
    <text evidence="2">The sequence shown here is derived from an EMBL/GenBank/DDBJ whole genome shotgun (WGS) entry which is preliminary data.</text>
</comment>
<proteinExistence type="predicted"/>
<reference evidence="3" key="1">
    <citation type="journal article" date="2019" name="Int. J. Syst. Evol. Microbiol.">
        <title>The Global Catalogue of Microorganisms (GCM) 10K type strain sequencing project: providing services to taxonomists for standard genome sequencing and annotation.</title>
        <authorList>
            <consortium name="The Broad Institute Genomics Platform"/>
            <consortium name="The Broad Institute Genome Sequencing Center for Infectious Disease"/>
            <person name="Wu L."/>
            <person name="Ma J."/>
        </authorList>
    </citation>
    <scope>NUCLEOTIDE SEQUENCE [LARGE SCALE GENOMIC DNA]</scope>
    <source>
        <strain evidence="3">CGMCC 1.15394</strain>
    </source>
</reference>
<dbReference type="RefSeq" id="WP_229677606.1">
    <property type="nucleotide sequence ID" value="NZ_BMIT01000007.1"/>
</dbReference>
<evidence type="ECO:0000256" key="1">
    <source>
        <dbReference type="SAM" id="Phobius"/>
    </source>
</evidence>
<dbReference type="Proteomes" id="UP000638462">
    <property type="component" value="Unassembled WGS sequence"/>
</dbReference>
<keyword evidence="1" id="KW-0812">Transmembrane</keyword>
<accession>A0ABQ1TMD7</accession>
<keyword evidence="1" id="KW-1133">Transmembrane helix</keyword>
<evidence type="ECO:0008006" key="4">
    <source>
        <dbReference type="Google" id="ProtNLM"/>
    </source>
</evidence>
<organism evidence="2 3">
    <name type="scientific">Pseudoalteromonas gelatinilytica</name>
    <dbReference type="NCBI Taxonomy" id="1703256"/>
    <lineage>
        <taxon>Bacteria</taxon>
        <taxon>Pseudomonadati</taxon>
        <taxon>Pseudomonadota</taxon>
        <taxon>Gammaproteobacteria</taxon>
        <taxon>Alteromonadales</taxon>
        <taxon>Pseudoalteromonadaceae</taxon>
        <taxon>Pseudoalteromonas</taxon>
    </lineage>
</organism>
<keyword evidence="3" id="KW-1185">Reference proteome</keyword>
<sequence length="400" mass="46895">MTMSSDDKSSVKLSKLDDLIDNLISDEELERYIAEQNDGLTREEREKIKRENRINAINQWCAENPGRDPTRAKDKTIKQLALDEEAVVRREEFRKNNPEIVAEIRKRTKNEIKYFDDRQTYNEQLPKDYLHKDSYETRLKKAEVLNGCSFKTRTFKSKRFTDQYAAELESPNRGSTLEGHWVESDGKQLSLAWLGGWTNLIANIGFMLLFLSVVTLLFQLVVILFEGLHKTWIFTLIYVPMFILGYFIAKHRTVLLHRDYFYFNRHTGLVKTPHTLFRKPFYLPYEDIVCYGANQRNVGSARGGSRVFVSLMVPLKYPKHYRFTKPTFYVGGSNREWDSLAYATAMTFMDTSIPLGTHLYQSIEHYFKIDKDITEKHGFPEELKPYLDPVDCQVNREAVW</sequence>
<feature type="transmembrane region" description="Helical" evidence="1">
    <location>
        <begin position="200"/>
        <end position="225"/>
    </location>
</feature>
<gene>
    <name evidence="2" type="ORF">GCM10008027_22590</name>
</gene>
<feature type="transmembrane region" description="Helical" evidence="1">
    <location>
        <begin position="231"/>
        <end position="249"/>
    </location>
</feature>
<keyword evidence="1" id="KW-0472">Membrane</keyword>
<evidence type="ECO:0000313" key="3">
    <source>
        <dbReference type="Proteomes" id="UP000638462"/>
    </source>
</evidence>
<evidence type="ECO:0000313" key="2">
    <source>
        <dbReference type="EMBL" id="GGE97050.1"/>
    </source>
</evidence>
<protein>
    <recommendedName>
        <fullName evidence="4">Transmembrane protein</fullName>
    </recommendedName>
</protein>
<dbReference type="EMBL" id="BMIT01000007">
    <property type="protein sequence ID" value="GGE97050.1"/>
    <property type="molecule type" value="Genomic_DNA"/>
</dbReference>